<feature type="signal peptide" evidence="1">
    <location>
        <begin position="1"/>
        <end position="24"/>
    </location>
</feature>
<dbReference type="EMBL" id="JAIWQS010000012">
    <property type="protein sequence ID" value="KAJ8748689.1"/>
    <property type="molecule type" value="Genomic_DNA"/>
</dbReference>
<proteinExistence type="predicted"/>
<evidence type="ECO:0000313" key="2">
    <source>
        <dbReference type="EMBL" id="KAJ8748689.1"/>
    </source>
</evidence>
<protein>
    <submittedName>
        <fullName evidence="2">Uncharacterized protein</fullName>
    </submittedName>
</protein>
<evidence type="ECO:0000313" key="3">
    <source>
        <dbReference type="Proteomes" id="UP001159364"/>
    </source>
</evidence>
<reference evidence="2 3" key="1">
    <citation type="submission" date="2021-09" db="EMBL/GenBank/DDBJ databases">
        <title>Genomic insights and catalytic innovation underlie evolution of tropane alkaloids biosynthesis.</title>
        <authorList>
            <person name="Wang Y.-J."/>
            <person name="Tian T."/>
            <person name="Huang J.-P."/>
            <person name="Huang S.-X."/>
        </authorList>
    </citation>
    <scope>NUCLEOTIDE SEQUENCE [LARGE SCALE GENOMIC DNA]</scope>
    <source>
        <strain evidence="2">KIB-2018</strain>
        <tissue evidence="2">Leaf</tissue>
    </source>
</reference>
<comment type="caution">
    <text evidence="2">The sequence shown here is derived from an EMBL/GenBank/DDBJ whole genome shotgun (WGS) entry which is preliminary data.</text>
</comment>
<dbReference type="Proteomes" id="UP001159364">
    <property type="component" value="Linkage Group LG12"/>
</dbReference>
<feature type="chain" id="PRO_5043507811" evidence="1">
    <location>
        <begin position="25"/>
        <end position="118"/>
    </location>
</feature>
<name>A0AAV8S973_9ROSI</name>
<evidence type="ECO:0000256" key="1">
    <source>
        <dbReference type="SAM" id="SignalP"/>
    </source>
</evidence>
<keyword evidence="3" id="KW-1185">Reference proteome</keyword>
<sequence>MGRSTVGNMVISMLLMLMIVVAIAEGLSLRKEEDVVILRRGVLASKDTGDSGVLHEVGEAIVRAETTIEALKELADAIRSAKVTTRAIEDAVGGAEDTIRSLTKFSNTIRGAKSTIGG</sequence>
<gene>
    <name evidence="2" type="ORF">K2173_008134</name>
</gene>
<dbReference type="AlphaFoldDB" id="A0AAV8S973"/>
<organism evidence="2 3">
    <name type="scientific">Erythroxylum novogranatense</name>
    <dbReference type="NCBI Taxonomy" id="1862640"/>
    <lineage>
        <taxon>Eukaryota</taxon>
        <taxon>Viridiplantae</taxon>
        <taxon>Streptophyta</taxon>
        <taxon>Embryophyta</taxon>
        <taxon>Tracheophyta</taxon>
        <taxon>Spermatophyta</taxon>
        <taxon>Magnoliopsida</taxon>
        <taxon>eudicotyledons</taxon>
        <taxon>Gunneridae</taxon>
        <taxon>Pentapetalae</taxon>
        <taxon>rosids</taxon>
        <taxon>fabids</taxon>
        <taxon>Malpighiales</taxon>
        <taxon>Erythroxylaceae</taxon>
        <taxon>Erythroxylum</taxon>
    </lineage>
</organism>
<keyword evidence="1" id="KW-0732">Signal</keyword>
<accession>A0AAV8S973</accession>